<protein>
    <submittedName>
        <fullName evidence="2">(northern house mosquito) hypothetical protein</fullName>
    </submittedName>
</protein>
<dbReference type="EMBL" id="HBUE01239015">
    <property type="protein sequence ID" value="CAG6548518.1"/>
    <property type="molecule type" value="Transcribed_RNA"/>
</dbReference>
<evidence type="ECO:0000313" key="2">
    <source>
        <dbReference type="EMBL" id="CAG6600742.1"/>
    </source>
</evidence>
<name>A0A8D8PFC0_CULPI</name>
<reference evidence="2" key="1">
    <citation type="submission" date="2021-05" db="EMBL/GenBank/DDBJ databases">
        <authorList>
            <person name="Alioto T."/>
            <person name="Alioto T."/>
            <person name="Gomez Garrido J."/>
        </authorList>
    </citation>
    <scope>NUCLEOTIDE SEQUENCE</scope>
</reference>
<evidence type="ECO:0000256" key="1">
    <source>
        <dbReference type="SAM" id="Phobius"/>
    </source>
</evidence>
<accession>A0A8D8PFC0</accession>
<keyword evidence="1" id="KW-1133">Transmembrane helix</keyword>
<proteinExistence type="predicted"/>
<dbReference type="EMBL" id="HBUE01345993">
    <property type="protein sequence ID" value="CAG6600742.1"/>
    <property type="molecule type" value="Transcribed_RNA"/>
</dbReference>
<dbReference type="AlphaFoldDB" id="A0A8D8PFC0"/>
<organism evidence="2">
    <name type="scientific">Culex pipiens</name>
    <name type="common">House mosquito</name>
    <dbReference type="NCBI Taxonomy" id="7175"/>
    <lineage>
        <taxon>Eukaryota</taxon>
        <taxon>Metazoa</taxon>
        <taxon>Ecdysozoa</taxon>
        <taxon>Arthropoda</taxon>
        <taxon>Hexapoda</taxon>
        <taxon>Insecta</taxon>
        <taxon>Pterygota</taxon>
        <taxon>Neoptera</taxon>
        <taxon>Endopterygota</taxon>
        <taxon>Diptera</taxon>
        <taxon>Nematocera</taxon>
        <taxon>Culicoidea</taxon>
        <taxon>Culicidae</taxon>
        <taxon>Culicinae</taxon>
        <taxon>Culicini</taxon>
        <taxon>Culex</taxon>
        <taxon>Culex</taxon>
    </lineage>
</organism>
<feature type="transmembrane region" description="Helical" evidence="1">
    <location>
        <begin position="45"/>
        <end position="69"/>
    </location>
</feature>
<keyword evidence="1" id="KW-0472">Membrane</keyword>
<keyword evidence="1" id="KW-0812">Transmembrane</keyword>
<sequence>MRTLTTAFSSSFRRGFPLLSPWCYQKMHYFCLAAKNDFLSLHLHFWLFFSPIFLGTFPTFQQTTLLLFLRDFWFAEPFRRIALKNGDECTQVAKFRFDRRPHDSFQTGKRANSARLLAEF</sequence>